<dbReference type="RefSeq" id="WP_234750816.1">
    <property type="nucleotide sequence ID" value="NZ_BAAAWN010000001.1"/>
</dbReference>
<dbReference type="EMBL" id="JBHMBC010000021">
    <property type="protein sequence ID" value="MFB9820453.1"/>
    <property type="molecule type" value="Genomic_DNA"/>
</dbReference>
<dbReference type="SUPFAM" id="SSF54427">
    <property type="entry name" value="NTF2-like"/>
    <property type="match status" value="1"/>
</dbReference>
<reference evidence="2 3" key="1">
    <citation type="submission" date="2024-09" db="EMBL/GenBank/DDBJ databases">
        <authorList>
            <person name="Sun Q."/>
            <person name="Mori K."/>
        </authorList>
    </citation>
    <scope>NUCLEOTIDE SEQUENCE [LARGE SCALE GENOMIC DNA]</scope>
    <source>
        <strain evidence="2 3">JCM 1334</strain>
    </source>
</reference>
<dbReference type="InterPro" id="IPR032710">
    <property type="entry name" value="NTF2-like_dom_sf"/>
</dbReference>
<dbReference type="Pfam" id="PF13474">
    <property type="entry name" value="SnoaL_3"/>
    <property type="match status" value="1"/>
</dbReference>
<gene>
    <name evidence="2" type="ORF">ACFFP1_13210</name>
</gene>
<evidence type="ECO:0000313" key="3">
    <source>
        <dbReference type="Proteomes" id="UP001589702"/>
    </source>
</evidence>
<protein>
    <submittedName>
        <fullName evidence="2">Nuclear transport factor 2 family protein</fullName>
    </submittedName>
</protein>
<dbReference type="InterPro" id="IPR037401">
    <property type="entry name" value="SnoaL-like"/>
</dbReference>
<name>A0ABV5Y0E1_ARTRM</name>
<keyword evidence="3" id="KW-1185">Reference proteome</keyword>
<organism evidence="2 3">
    <name type="scientific">Arthrobacter ramosus</name>
    <dbReference type="NCBI Taxonomy" id="1672"/>
    <lineage>
        <taxon>Bacteria</taxon>
        <taxon>Bacillati</taxon>
        <taxon>Actinomycetota</taxon>
        <taxon>Actinomycetes</taxon>
        <taxon>Micrococcales</taxon>
        <taxon>Micrococcaceae</taxon>
        <taxon>Arthrobacter</taxon>
    </lineage>
</organism>
<comment type="caution">
    <text evidence="2">The sequence shown here is derived from an EMBL/GenBank/DDBJ whole genome shotgun (WGS) entry which is preliminary data.</text>
</comment>
<sequence>MAIRDERYVVDELTWVLVQEEAAVCRYRFSWTGIIDGQQHVGRGRGTNVFMRTHEGWQIVHEQLTADSTRSMPDS</sequence>
<feature type="domain" description="SnoaL-like" evidence="1">
    <location>
        <begin position="17"/>
        <end position="64"/>
    </location>
</feature>
<proteinExistence type="predicted"/>
<evidence type="ECO:0000313" key="2">
    <source>
        <dbReference type="EMBL" id="MFB9820453.1"/>
    </source>
</evidence>
<evidence type="ECO:0000259" key="1">
    <source>
        <dbReference type="Pfam" id="PF13474"/>
    </source>
</evidence>
<dbReference type="Gene3D" id="3.10.450.50">
    <property type="match status" value="1"/>
</dbReference>
<accession>A0ABV5Y0E1</accession>
<dbReference type="Proteomes" id="UP001589702">
    <property type="component" value="Unassembled WGS sequence"/>
</dbReference>